<dbReference type="Pfam" id="PF00023">
    <property type="entry name" value="Ank"/>
    <property type="match status" value="1"/>
</dbReference>
<dbReference type="PROSITE" id="PS50088">
    <property type="entry name" value="ANK_REPEAT"/>
    <property type="match status" value="4"/>
</dbReference>
<accession>A0ABR4FZ98</accession>
<evidence type="ECO:0000259" key="4">
    <source>
        <dbReference type="PROSITE" id="PS50181"/>
    </source>
</evidence>
<evidence type="ECO:0000313" key="5">
    <source>
        <dbReference type="EMBL" id="KAL2788590.1"/>
    </source>
</evidence>
<dbReference type="Proteomes" id="UP001610563">
    <property type="component" value="Unassembled WGS sequence"/>
</dbReference>
<dbReference type="PRINTS" id="PR01415">
    <property type="entry name" value="ANKYRIN"/>
</dbReference>
<organism evidence="5 6">
    <name type="scientific">Aspergillus keveii</name>
    <dbReference type="NCBI Taxonomy" id="714993"/>
    <lineage>
        <taxon>Eukaryota</taxon>
        <taxon>Fungi</taxon>
        <taxon>Dikarya</taxon>
        <taxon>Ascomycota</taxon>
        <taxon>Pezizomycotina</taxon>
        <taxon>Eurotiomycetes</taxon>
        <taxon>Eurotiomycetidae</taxon>
        <taxon>Eurotiales</taxon>
        <taxon>Aspergillaceae</taxon>
        <taxon>Aspergillus</taxon>
        <taxon>Aspergillus subgen. Nidulantes</taxon>
    </lineage>
</organism>
<keyword evidence="6" id="KW-1185">Reference proteome</keyword>
<keyword evidence="1" id="KW-0677">Repeat</keyword>
<dbReference type="PROSITE" id="PS50297">
    <property type="entry name" value="ANK_REP_REGION"/>
    <property type="match status" value="3"/>
</dbReference>
<sequence length="735" mass="81212">MPSYSTVPPSPTSISAMLLIHLPLDLLTEIIDLLEYEDEINSLTRTCKCLHNLLNPLLYKHNVRHGKSSALFWAIINGGDIVTITKILDAGASPNEKEQEQDLSAVALAAKHGNEAAFQLLVQRGADLSWDTECSPSSPNKSGRLFSLAAMNGHVSMLPLLMGLYAKDDNGLCWPIVHGGGQTLTAAARDGHRGVVEFLLDHGADINYQSAVSSTMAARGSTPLHEAVINGHTDIAMLLLDRGADATLQAYREGTLICCAARNGYLDIVRMHADRGGLDSSLTRNSRGELNRALMWPLLWAAEKSHIDVVDYLLEQVDYIRLVQAPEDQATFLSAVVLSNKVDLVRELLDKHHYDPNGRWTDVQNFWSGDYPTALCWAASRGHADIVRLLLEHGADLYPHPLIYQHRVALPLPEAVCNGHEQVVDLLLKAGADPNGKLPSSDAAIVYRLLPRAIPFDSVLSRLLRAGADLGAYIEGGEPTVGQVIASGNINEIQMLLDSGVDLLQYLEPNYSLLEFAVRGGKTVLEWLLRDGRWDEVLSPQGKSEDEIEKAIDHAVSSGQPELLDLLHAQRFPICFSQPKCNFFFSAAASLDIPSAHPRETIKWLLDHGAPPSELDKALFRVPSHQCLHVRSSTRSGQRFCYRKDCNPQPDILRILLDAGANPLVHEGYAIAVLGQNIRTVRMILEAVEAGGGTWEAVKFSLREAEEFVKRHRFHDRKVVKTLRQFGWRLRYPVP</sequence>
<dbReference type="Pfam" id="PF12796">
    <property type="entry name" value="Ank_2"/>
    <property type="match status" value="2"/>
</dbReference>
<keyword evidence="2 3" id="KW-0040">ANK repeat</keyword>
<dbReference type="Gene3D" id="1.25.40.20">
    <property type="entry name" value="Ankyrin repeat-containing domain"/>
    <property type="match status" value="4"/>
</dbReference>
<feature type="repeat" description="ANK" evidence="3">
    <location>
        <begin position="370"/>
        <end position="397"/>
    </location>
</feature>
<dbReference type="InterPro" id="IPR002110">
    <property type="entry name" value="Ankyrin_rpt"/>
</dbReference>
<dbReference type="PROSITE" id="PS50181">
    <property type="entry name" value="FBOX"/>
    <property type="match status" value="1"/>
</dbReference>
<evidence type="ECO:0000256" key="1">
    <source>
        <dbReference type="ARBA" id="ARBA00022737"/>
    </source>
</evidence>
<name>A0ABR4FZ98_9EURO</name>
<evidence type="ECO:0000313" key="6">
    <source>
        <dbReference type="Proteomes" id="UP001610563"/>
    </source>
</evidence>
<dbReference type="EMBL" id="JBFTWV010000077">
    <property type="protein sequence ID" value="KAL2788590.1"/>
    <property type="molecule type" value="Genomic_DNA"/>
</dbReference>
<dbReference type="InterPro" id="IPR001810">
    <property type="entry name" value="F-box_dom"/>
</dbReference>
<feature type="repeat" description="ANK" evidence="3">
    <location>
        <begin position="219"/>
        <end position="251"/>
    </location>
</feature>
<feature type="repeat" description="ANK" evidence="3">
    <location>
        <begin position="101"/>
        <end position="133"/>
    </location>
</feature>
<gene>
    <name evidence="5" type="ORF">BJX66DRAFT_308623</name>
</gene>
<dbReference type="PANTHER" id="PTHR24198:SF165">
    <property type="entry name" value="ANKYRIN REPEAT-CONTAINING PROTEIN-RELATED"/>
    <property type="match status" value="1"/>
</dbReference>
<protein>
    <submittedName>
        <fullName evidence="5">Ankyrin repeat-containing domain protein</fullName>
    </submittedName>
</protein>
<dbReference type="InterPro" id="IPR036770">
    <property type="entry name" value="Ankyrin_rpt-contain_sf"/>
</dbReference>
<evidence type="ECO:0000256" key="3">
    <source>
        <dbReference type="PROSITE-ProRule" id="PRU00023"/>
    </source>
</evidence>
<proteinExistence type="predicted"/>
<comment type="caution">
    <text evidence="5">The sequence shown here is derived from an EMBL/GenBank/DDBJ whole genome shotgun (WGS) entry which is preliminary data.</text>
</comment>
<dbReference type="SMART" id="SM00248">
    <property type="entry name" value="ANK"/>
    <property type="match status" value="11"/>
</dbReference>
<evidence type="ECO:0000256" key="2">
    <source>
        <dbReference type="ARBA" id="ARBA00023043"/>
    </source>
</evidence>
<feature type="domain" description="F-box" evidence="4">
    <location>
        <begin position="16"/>
        <end position="62"/>
    </location>
</feature>
<dbReference type="SUPFAM" id="SSF48403">
    <property type="entry name" value="Ankyrin repeat"/>
    <property type="match status" value="2"/>
</dbReference>
<feature type="repeat" description="ANK" evidence="3">
    <location>
        <begin position="179"/>
        <end position="211"/>
    </location>
</feature>
<reference evidence="5 6" key="1">
    <citation type="submission" date="2024-07" db="EMBL/GenBank/DDBJ databases">
        <title>Section-level genome sequencing and comparative genomics of Aspergillus sections Usti and Cavernicolus.</title>
        <authorList>
            <consortium name="Lawrence Berkeley National Laboratory"/>
            <person name="Nybo J.L."/>
            <person name="Vesth T.C."/>
            <person name="Theobald S."/>
            <person name="Frisvad J.C."/>
            <person name="Larsen T.O."/>
            <person name="Kjaerboelling I."/>
            <person name="Rothschild-Mancinelli K."/>
            <person name="Lyhne E.K."/>
            <person name="Kogle M.E."/>
            <person name="Barry K."/>
            <person name="Clum A."/>
            <person name="Na H."/>
            <person name="Ledsgaard L."/>
            <person name="Lin J."/>
            <person name="Lipzen A."/>
            <person name="Kuo A."/>
            <person name="Riley R."/>
            <person name="Mondo S."/>
            <person name="Labutti K."/>
            <person name="Haridas S."/>
            <person name="Pangalinan J."/>
            <person name="Salamov A.A."/>
            <person name="Simmons B.A."/>
            <person name="Magnuson J.K."/>
            <person name="Chen J."/>
            <person name="Drula E."/>
            <person name="Henrissat B."/>
            <person name="Wiebenga A."/>
            <person name="Lubbers R.J."/>
            <person name="Gomes A.C."/>
            <person name="Makela M.R."/>
            <person name="Stajich J."/>
            <person name="Grigoriev I.V."/>
            <person name="Mortensen U.H."/>
            <person name="De Vries R.P."/>
            <person name="Baker S.E."/>
            <person name="Andersen M.R."/>
        </authorList>
    </citation>
    <scope>NUCLEOTIDE SEQUENCE [LARGE SCALE GENOMIC DNA]</scope>
    <source>
        <strain evidence="5 6">CBS 209.92</strain>
    </source>
</reference>
<dbReference type="PANTHER" id="PTHR24198">
    <property type="entry name" value="ANKYRIN REPEAT AND PROTEIN KINASE DOMAIN-CONTAINING PROTEIN"/>
    <property type="match status" value="1"/>
</dbReference>